<proteinExistence type="predicted"/>
<comment type="caution">
    <text evidence="3">The sequence shown here is derived from an EMBL/GenBank/DDBJ whole genome shotgun (WGS) entry which is preliminary data.</text>
</comment>
<keyword evidence="2" id="KW-0812">Transmembrane</keyword>
<gene>
    <name evidence="3" type="ORF">BN7_794</name>
</gene>
<evidence type="ECO:0000313" key="4">
    <source>
        <dbReference type="Proteomes" id="UP000009328"/>
    </source>
</evidence>
<name>K0KGG0_WICCF</name>
<dbReference type="EMBL" id="CAIF01000013">
    <property type="protein sequence ID" value="CCH41257.1"/>
    <property type="molecule type" value="Genomic_DNA"/>
</dbReference>
<organism evidence="3 4">
    <name type="scientific">Wickerhamomyces ciferrii (strain ATCC 14091 / BCRC 22168 / CBS 111 / JCM 3599 / NBRC 0793 / NRRL Y-1031 F-60-10)</name>
    <name type="common">Yeast</name>
    <name type="synonym">Pichia ciferrii</name>
    <dbReference type="NCBI Taxonomy" id="1206466"/>
    <lineage>
        <taxon>Eukaryota</taxon>
        <taxon>Fungi</taxon>
        <taxon>Dikarya</taxon>
        <taxon>Ascomycota</taxon>
        <taxon>Saccharomycotina</taxon>
        <taxon>Saccharomycetes</taxon>
        <taxon>Phaffomycetales</taxon>
        <taxon>Wickerhamomycetaceae</taxon>
        <taxon>Wickerhamomyces</taxon>
    </lineage>
</organism>
<dbReference type="AlphaFoldDB" id="K0KGG0"/>
<evidence type="ECO:0000313" key="3">
    <source>
        <dbReference type="EMBL" id="CCH41257.1"/>
    </source>
</evidence>
<keyword evidence="4" id="KW-1185">Reference proteome</keyword>
<dbReference type="Proteomes" id="UP000009328">
    <property type="component" value="Unassembled WGS sequence"/>
</dbReference>
<reference evidence="3 4" key="1">
    <citation type="journal article" date="2012" name="Eukaryot. Cell">
        <title>Draft genome sequence of Wickerhamomyces ciferrii NRRL Y-1031 F-60-10.</title>
        <authorList>
            <person name="Schneider J."/>
            <person name="Andrea H."/>
            <person name="Blom J."/>
            <person name="Jaenicke S."/>
            <person name="Ruckert C."/>
            <person name="Schorsch C."/>
            <person name="Szczepanowski R."/>
            <person name="Farwick M."/>
            <person name="Goesmann A."/>
            <person name="Puhler A."/>
            <person name="Schaffer S."/>
            <person name="Tauch A."/>
            <person name="Kohler T."/>
            <person name="Brinkrolf K."/>
        </authorList>
    </citation>
    <scope>NUCLEOTIDE SEQUENCE [LARGE SCALE GENOMIC DNA]</scope>
    <source>
        <strain evidence="4">ATCC 14091 / BCRC 22168 / CBS 111 / JCM 3599 / NBRC 0793 / NRRL Y-1031 F-60-10</strain>
    </source>
</reference>
<keyword evidence="2" id="KW-0472">Membrane</keyword>
<evidence type="ECO:0000256" key="2">
    <source>
        <dbReference type="SAM" id="Phobius"/>
    </source>
</evidence>
<sequence length="282" mass="32052">MIIRRHSNILLPNELSDVDFGNSNSKYFGSLLLLSSKITAGGLSLFSLSTYRQNIIDRLGIFNIIFDSLPQVILPRRFQLQDYYHNSQTQSKIYGGTYDGYHLNNSKSKLKSSSYGNILTHGWLTVSSRIDALINGTQQYNGPKVLDFSNFYLVLIAASTSIFFIIYHWNLVNRLKDYIKSFYTNQNMDKTKLTVDELDEISKHVLEYFDQEDSEDSAQKETQSDLCPKSSNLDIESKKGLKIGPSYTPNNTPYATLKPSNASTLNLDFTNAIDNLQHEQLP</sequence>
<keyword evidence="2" id="KW-1133">Transmembrane helix</keyword>
<feature type="region of interest" description="Disordered" evidence="1">
    <location>
        <begin position="212"/>
        <end position="232"/>
    </location>
</feature>
<accession>K0KGG0</accession>
<dbReference type="InParanoid" id="K0KGG0"/>
<protein>
    <submittedName>
        <fullName evidence="3">Uncharacterized protein</fullName>
    </submittedName>
</protein>
<feature type="transmembrane region" description="Helical" evidence="2">
    <location>
        <begin position="151"/>
        <end position="172"/>
    </location>
</feature>
<evidence type="ECO:0000256" key="1">
    <source>
        <dbReference type="SAM" id="MobiDB-lite"/>
    </source>
</evidence>
<dbReference type="HOGENOM" id="CLU_987674_0_0_1"/>